<dbReference type="InterPro" id="IPR036056">
    <property type="entry name" value="Fibrinogen-like_C"/>
</dbReference>
<evidence type="ECO:0000256" key="1">
    <source>
        <dbReference type="ARBA" id="ARBA00004498"/>
    </source>
</evidence>
<feature type="disulfide bond" evidence="16">
    <location>
        <begin position="284"/>
        <end position="294"/>
    </location>
</feature>
<feature type="domain" description="Fibronectin type-III" evidence="19">
    <location>
        <begin position="625"/>
        <end position="715"/>
    </location>
</feature>
<dbReference type="SMART" id="SM00060">
    <property type="entry name" value="FN3"/>
    <property type="match status" value="9"/>
</dbReference>
<keyword evidence="8" id="KW-0130">Cell adhesion</keyword>
<dbReference type="Pfam" id="PF00147">
    <property type="entry name" value="Fibrinogen_C"/>
    <property type="match status" value="1"/>
</dbReference>
<evidence type="ECO:0000256" key="9">
    <source>
        <dbReference type="ARBA" id="ARBA00022974"/>
    </source>
</evidence>
<reference evidence="21 22" key="1">
    <citation type="submission" date="2018-10" db="EMBL/GenBank/DDBJ databases">
        <authorList>
            <person name="Ekblom R."/>
            <person name="Jareborg N."/>
        </authorList>
    </citation>
    <scope>NUCLEOTIDE SEQUENCE [LARGE SCALE GENOMIC DNA]</scope>
    <source>
        <tissue evidence="21">Muscle</tissue>
    </source>
</reference>
<evidence type="ECO:0000256" key="16">
    <source>
        <dbReference type="PROSITE-ProRule" id="PRU00076"/>
    </source>
</evidence>
<dbReference type="GO" id="GO:0098966">
    <property type="term" value="C:perisynaptic extracellular matrix"/>
    <property type="evidence" value="ECO:0007669"/>
    <property type="project" value="TreeGrafter"/>
</dbReference>
<evidence type="ECO:0000256" key="6">
    <source>
        <dbReference type="ARBA" id="ARBA00022729"/>
    </source>
</evidence>
<dbReference type="FunFam" id="2.10.25.10:FF:000001">
    <property type="entry name" value="Tenascin C"/>
    <property type="match status" value="14"/>
</dbReference>
<dbReference type="Pfam" id="PF00041">
    <property type="entry name" value="fn3"/>
    <property type="match status" value="8"/>
</dbReference>
<feature type="domain" description="Fibronectin type-III" evidence="19">
    <location>
        <begin position="1166"/>
        <end position="1255"/>
    </location>
</feature>
<dbReference type="Pfam" id="PF25024">
    <property type="entry name" value="EGF_TEN"/>
    <property type="match status" value="2"/>
</dbReference>
<dbReference type="PANTHER" id="PTHR46708:SF1">
    <property type="entry name" value="TENASCIN"/>
    <property type="match status" value="1"/>
</dbReference>
<dbReference type="FunFam" id="2.60.40.10:FF:000162">
    <property type="entry name" value="Tenascin C"/>
    <property type="match status" value="1"/>
</dbReference>
<feature type="domain" description="Fibronectin type-III" evidence="19">
    <location>
        <begin position="805"/>
        <end position="896"/>
    </location>
</feature>
<evidence type="ECO:0000256" key="3">
    <source>
        <dbReference type="ARBA" id="ARBA00022525"/>
    </source>
</evidence>
<evidence type="ECO:0000256" key="14">
    <source>
        <dbReference type="ARBA" id="ARBA00079678"/>
    </source>
</evidence>
<dbReference type="Gene3D" id="3.90.215.10">
    <property type="entry name" value="Gamma Fibrinogen, chain A, domain 1"/>
    <property type="match status" value="1"/>
</dbReference>
<dbReference type="Gene3D" id="2.60.40.10">
    <property type="entry name" value="Immunoglobulins"/>
    <property type="match status" value="9"/>
</dbReference>
<keyword evidence="12" id="KW-0325">Glycoprotein</keyword>
<feature type="domain" description="Fibronectin type-III" evidence="19">
    <location>
        <begin position="1077"/>
        <end position="1165"/>
    </location>
</feature>
<dbReference type="InterPro" id="IPR014716">
    <property type="entry name" value="Fibrinogen_a/b/g_C_1"/>
</dbReference>
<evidence type="ECO:0000256" key="13">
    <source>
        <dbReference type="ARBA" id="ARBA00069274"/>
    </source>
</evidence>
<comment type="caution">
    <text evidence="16">Lacks conserved residue(s) required for the propagation of feature annotation.</text>
</comment>
<dbReference type="Pfam" id="PF07974">
    <property type="entry name" value="EGF_2"/>
    <property type="match status" value="1"/>
</dbReference>
<keyword evidence="5 16" id="KW-0245">EGF-like domain</keyword>
<feature type="domain" description="Fibronectin type-III" evidence="19">
    <location>
        <begin position="897"/>
        <end position="986"/>
    </location>
</feature>
<feature type="domain" description="Fibronectin type-III" evidence="19">
    <location>
        <begin position="987"/>
        <end position="1076"/>
    </location>
</feature>
<dbReference type="CDD" id="cd00087">
    <property type="entry name" value="FReD"/>
    <property type="match status" value="1"/>
</dbReference>
<evidence type="ECO:0000256" key="12">
    <source>
        <dbReference type="ARBA" id="ARBA00023180"/>
    </source>
</evidence>
<evidence type="ECO:0000256" key="11">
    <source>
        <dbReference type="ARBA" id="ARBA00023157"/>
    </source>
</evidence>
<dbReference type="InterPro" id="IPR000742">
    <property type="entry name" value="EGF"/>
</dbReference>
<dbReference type="Gene3D" id="2.20.25.10">
    <property type="match status" value="1"/>
</dbReference>
<protein>
    <recommendedName>
        <fullName evidence="13">Tenascin</fullName>
    </recommendedName>
    <alternativeName>
        <fullName evidence="14">Hexabrachion</fullName>
    </alternativeName>
    <alternativeName>
        <fullName evidence="15">Tenascin-C</fullName>
    </alternativeName>
</protein>
<dbReference type="CDD" id="cd00063">
    <property type="entry name" value="FN3"/>
    <property type="match status" value="9"/>
</dbReference>
<dbReference type="GO" id="GO:0005615">
    <property type="term" value="C:extracellular space"/>
    <property type="evidence" value="ECO:0007669"/>
    <property type="project" value="TreeGrafter"/>
</dbReference>
<dbReference type="CDD" id="cd00054">
    <property type="entry name" value="EGF_CA"/>
    <property type="match status" value="1"/>
</dbReference>
<evidence type="ECO:0000256" key="2">
    <source>
        <dbReference type="ARBA" id="ARBA00008673"/>
    </source>
</evidence>
<dbReference type="PROSITE" id="PS00022">
    <property type="entry name" value="EGF_1"/>
    <property type="match status" value="5"/>
</dbReference>
<gene>
    <name evidence="21" type="ORF">BN2614_LOCUS7</name>
</gene>
<dbReference type="FunFam" id="2.60.40.10:FF:000201">
    <property type="entry name" value="Tenascin C"/>
    <property type="match status" value="1"/>
</dbReference>
<feature type="domain" description="Fibrinogen C-terminal" evidence="20">
    <location>
        <begin position="1429"/>
        <end position="1644"/>
    </location>
</feature>
<dbReference type="FunFam" id="3.90.215.10:FF:000001">
    <property type="entry name" value="Tenascin isoform 1"/>
    <property type="match status" value="1"/>
</dbReference>
<dbReference type="SUPFAM" id="SSF56496">
    <property type="entry name" value="Fibrinogen C-terminal domain-like"/>
    <property type="match status" value="1"/>
</dbReference>
<dbReference type="InterPro" id="IPR036116">
    <property type="entry name" value="FN3_sf"/>
</dbReference>
<keyword evidence="10" id="KW-0175">Coiled coil</keyword>
<dbReference type="SUPFAM" id="SSF49265">
    <property type="entry name" value="Fibronectin type III"/>
    <property type="match status" value="6"/>
</dbReference>
<feature type="signal peptide" evidence="17">
    <location>
        <begin position="1"/>
        <end position="22"/>
    </location>
</feature>
<dbReference type="FunFam" id="2.60.40.10:FF:000099">
    <property type="entry name" value="Fibronectin 1"/>
    <property type="match status" value="1"/>
</dbReference>
<dbReference type="PROSITE" id="PS01186">
    <property type="entry name" value="EGF_2"/>
    <property type="match status" value="5"/>
</dbReference>
<evidence type="ECO:0000256" key="5">
    <source>
        <dbReference type="ARBA" id="ARBA00022536"/>
    </source>
</evidence>
<feature type="domain" description="Fibronectin type-III" evidence="19">
    <location>
        <begin position="1256"/>
        <end position="1342"/>
    </location>
</feature>
<dbReference type="Gene3D" id="2.10.25.10">
    <property type="entry name" value="Laminin"/>
    <property type="match status" value="14"/>
</dbReference>
<dbReference type="GO" id="GO:0009611">
    <property type="term" value="P:response to wounding"/>
    <property type="evidence" value="ECO:0007669"/>
    <property type="project" value="UniProtKB-ARBA"/>
</dbReference>
<dbReference type="PROSITE" id="PS50853">
    <property type="entry name" value="FN3"/>
    <property type="match status" value="8"/>
</dbReference>
<evidence type="ECO:0000256" key="15">
    <source>
        <dbReference type="ARBA" id="ARBA00080298"/>
    </source>
</evidence>
<evidence type="ECO:0000259" key="18">
    <source>
        <dbReference type="PROSITE" id="PS50026"/>
    </source>
</evidence>
<dbReference type="NCBIfam" id="NF040941">
    <property type="entry name" value="GGGWT_bact"/>
    <property type="match status" value="1"/>
</dbReference>
<dbReference type="PROSITE" id="PS50026">
    <property type="entry name" value="EGF_3"/>
    <property type="match status" value="1"/>
</dbReference>
<dbReference type="GO" id="GO:0030155">
    <property type="term" value="P:regulation of cell adhesion"/>
    <property type="evidence" value="ECO:0007669"/>
    <property type="project" value="TreeGrafter"/>
</dbReference>
<name>A0A9X9LFE0_GULGU</name>
<proteinExistence type="inferred from homology"/>
<dbReference type="FunFam" id="2.60.40.10:FF:000529">
    <property type="entry name" value="Tenascin C"/>
    <property type="match status" value="1"/>
</dbReference>
<dbReference type="FunFam" id="2.60.40.10:FF:000207">
    <property type="entry name" value="Tenascin C"/>
    <property type="match status" value="1"/>
</dbReference>
<comment type="caution">
    <text evidence="21">The sequence shown here is derived from an EMBL/GenBank/DDBJ whole genome shotgun (WGS) entry which is preliminary data.</text>
</comment>
<dbReference type="FunFam" id="2.60.40.10:FF:000398">
    <property type="entry name" value="Tenascin C"/>
    <property type="match status" value="1"/>
</dbReference>
<dbReference type="Proteomes" id="UP000269945">
    <property type="component" value="Unassembled WGS sequence"/>
</dbReference>
<evidence type="ECO:0000256" key="17">
    <source>
        <dbReference type="SAM" id="SignalP"/>
    </source>
</evidence>
<comment type="subcellular location">
    <subcellularLocation>
        <location evidence="1">Secreted</location>
        <location evidence="1">Extracellular space</location>
        <location evidence="1">Extracellular matrix</location>
    </subcellularLocation>
</comment>
<dbReference type="SMART" id="SM00181">
    <property type="entry name" value="EGF"/>
    <property type="match status" value="14"/>
</dbReference>
<evidence type="ECO:0000259" key="19">
    <source>
        <dbReference type="PROSITE" id="PS50853"/>
    </source>
</evidence>
<dbReference type="PROSITE" id="PS51406">
    <property type="entry name" value="FIBRINOGEN_C_2"/>
    <property type="match status" value="1"/>
</dbReference>
<keyword evidence="4" id="KW-0272">Extracellular matrix</keyword>
<evidence type="ECO:0000256" key="4">
    <source>
        <dbReference type="ARBA" id="ARBA00022530"/>
    </source>
</evidence>
<dbReference type="InterPro" id="IPR050991">
    <property type="entry name" value="ECM_Regulatory_Proteins"/>
</dbReference>
<dbReference type="InterPro" id="IPR003961">
    <property type="entry name" value="FN3_dom"/>
</dbReference>
<evidence type="ECO:0000256" key="10">
    <source>
        <dbReference type="ARBA" id="ARBA00023054"/>
    </source>
</evidence>
<dbReference type="InterPro" id="IPR013783">
    <property type="entry name" value="Ig-like_fold"/>
</dbReference>
<evidence type="ECO:0000313" key="22">
    <source>
        <dbReference type="Proteomes" id="UP000269945"/>
    </source>
</evidence>
<dbReference type="EMBL" id="CYRY02002113">
    <property type="protein sequence ID" value="VCW66781.1"/>
    <property type="molecule type" value="Genomic_DNA"/>
</dbReference>
<keyword evidence="22" id="KW-1185">Reference proteome</keyword>
<dbReference type="InterPro" id="IPR002181">
    <property type="entry name" value="Fibrinogen_a/b/g_C_dom"/>
</dbReference>
<feature type="disulfide bond" evidence="16">
    <location>
        <begin position="301"/>
        <end position="310"/>
    </location>
</feature>
<feature type="domain" description="EGF-like" evidence="18">
    <location>
        <begin position="280"/>
        <end position="311"/>
    </location>
</feature>
<dbReference type="FunFam" id="2.60.40.10:FF:000293">
    <property type="entry name" value="Tenascin C"/>
    <property type="match status" value="1"/>
</dbReference>
<dbReference type="PANTHER" id="PTHR46708">
    <property type="entry name" value="TENASCIN"/>
    <property type="match status" value="1"/>
</dbReference>
<keyword evidence="6 17" id="KW-0732">Signal</keyword>
<dbReference type="FunFam" id="2.60.40.10:FF:000274">
    <property type="entry name" value="Tenascin C"/>
    <property type="match status" value="1"/>
</dbReference>
<dbReference type="SMART" id="SM00186">
    <property type="entry name" value="FBG"/>
    <property type="match status" value="1"/>
</dbReference>
<organism evidence="21 22">
    <name type="scientific">Gulo gulo</name>
    <name type="common">Wolverine</name>
    <name type="synonym">Gluton</name>
    <dbReference type="NCBI Taxonomy" id="48420"/>
    <lineage>
        <taxon>Eukaryota</taxon>
        <taxon>Metazoa</taxon>
        <taxon>Chordata</taxon>
        <taxon>Craniata</taxon>
        <taxon>Vertebrata</taxon>
        <taxon>Euteleostomi</taxon>
        <taxon>Mammalia</taxon>
        <taxon>Eutheria</taxon>
        <taxon>Laurasiatheria</taxon>
        <taxon>Carnivora</taxon>
        <taxon>Caniformia</taxon>
        <taxon>Musteloidea</taxon>
        <taxon>Mustelidae</taxon>
        <taxon>Guloninae</taxon>
        <taxon>Gulo</taxon>
    </lineage>
</organism>
<dbReference type="FunFam" id="2.60.40.10:FF:000611">
    <property type="entry name" value="Tenascin C"/>
    <property type="match status" value="1"/>
</dbReference>
<evidence type="ECO:0000256" key="8">
    <source>
        <dbReference type="ARBA" id="ARBA00022889"/>
    </source>
</evidence>
<dbReference type="InterPro" id="IPR013111">
    <property type="entry name" value="EGF_extracell"/>
</dbReference>
<keyword evidence="3" id="KW-0964">Secreted</keyword>
<dbReference type="Pfam" id="PF23106">
    <property type="entry name" value="EGF_Teneurin"/>
    <property type="match status" value="1"/>
</dbReference>
<keyword evidence="7" id="KW-0677">Repeat</keyword>
<keyword evidence="11 16" id="KW-1015">Disulfide bond</keyword>
<evidence type="ECO:0000259" key="20">
    <source>
        <dbReference type="PROSITE" id="PS51406"/>
    </source>
</evidence>
<keyword evidence="9" id="KW-0654">Proteoglycan</keyword>
<accession>A0A9X9LFE0</accession>
<feature type="domain" description="Fibronectin type-III" evidence="19">
    <location>
        <begin position="1343"/>
        <end position="1431"/>
    </location>
</feature>
<evidence type="ECO:0000313" key="21">
    <source>
        <dbReference type="EMBL" id="VCW66781.1"/>
    </source>
</evidence>
<dbReference type="FunFam" id="2.20.25.10:FF:000006">
    <property type="entry name" value="Tenascin C"/>
    <property type="match status" value="1"/>
</dbReference>
<sequence length="1655" mass="181304">MGAVTRLLVGILLASFTLTTEGGVLKKVIRHKRQSGVNVTLPEEQQPVVFNHVYNIKLPVGSQCSVDLESASGEKDLAPPSEPTESFQEHTVNGENQIVFTHRINIPRRACGCAAAPDVKELLSRLEELETLVSSLREQCTMGAGCCLQPAEGRLDTRPFCSGHGNFSAEGCGCVCEPGWKGPNCSEPECPGNCRLRGQCVDGQCVCDEGFTGEDCSQPACPGDCNDQGKCVGGVCVCFEGYAGADCSRELCPVACSEEHGRCVDGRCVCQDGFAGDDCNEPLCLNNCHGRGRCVENECVCDEGFTGEDCSELICPNDCFDRGRCVNGTCYCEQGFTGEDCGQLSCPNACTGHGRCEQGQCVCDPGFAGPDCSEKRCPADCNQHGRCVDGQCECDAGFTGADCGELQCPNGCSGHGRCVNGQCVCDEGHTGEDCGQLRCPNDCHSRGRCVQGKCVCEPGFQGYDCSDMSCPNDCHQHGRCVNGMCVCDDGYTGEDCRDLRCPRDCSSRGRCVDGRCECEHGFTGPDCADLACPDDCHGHGRCVNGQCVCHEGFMGATCQERRCPGDCHGRGRCEDGQCVCQEGFAGPDCGRRSCPNDCSGWGQCVEGRCICSEGYAGDDCSEVSPPKDLIVTEVTEETVNLAWDNEMRVTEYLVMYTPTHEDGLEMQFRVPGDQTSTTIRELEPGVEYFIRVFAILENKKSIPVSARVATYLPAPEGLKFKSIKETSVEVEWDPLDIAFETWEIIFRNMNKEDEGEITKSLRRPETTYRQTGLAPGQEYEISLHIVKNNTRGPGLKRVTTTRLDAPSQTEVKDVTDTTALITWFKPLAEIDGIELSYGIKDVPGDRTTIDLTQDENQYSIGNLKPDTEYEVSLISRRGDMSSNPAKETFTTGLDAPRNLRRVSQTDNSITLEWKNGKAAPDSYRIKYAPISGGDHAEVEVPRSQQATTKATLTGLRPGTEYGIGVSAVKADKESDPATINAATDMDAPRDLRVSETTETNLTLLWRRPLAKFDHYRLNYSLPSGQPVDVKLPRDTTSYVLRGLEPGKEYSILLIAEKGRHKSKPARVKASTEAEPEVDNLLVSDATPDGFRLSWTADEGVFDSFVLKIRDTKKQSEPLEITLLAPERTRDITGLREATEYEIELYGISSGRRSQPVRALATTAMGSPKEISFSDITEDSVAVSWMAPSAQVESFRVTYVPIAGGTPSVVTVDGTKTRTRLVRLLPGAEYLVSVVAMKGFEESEPISGSFATALDGPSGLVTANITDTEALAMWQPAIAPVDSYIISYTGEKVPEITRRVSGNTVEYALTDLEPATEYTLRIFAEKGPQKSSVITAKFTTDLDSPRDLTATEVQSETALLTWRAPRASVTGYLLVYESVDGTVKEVILGPETTSYSLAELSPSTHYTAKIQALNGPLRSKLVQTVFTTTGLLYPFPRDCSQAMLNGDTTSGLYTIYLNGDKAQALEVFCDMTSDGGGWIVFLRRKNGREDFYRNWKAYAAGFGDRREEFWLGLDNLHKITAQGQYELRVDLRDHGKTAYAVYDKFSVGDAKTRYKLRVEGYSGTAGDSMAYHNGRSFSTFDKDTDSAITNCALSYKGAFWYKNCHRVNLMGRYGDNNHSQGVNWFHWKGHEYSIQFAEMKLRPSNFRNLEGRRKRA</sequence>
<feature type="chain" id="PRO_5040975774" description="Tenascin" evidence="17">
    <location>
        <begin position="23"/>
        <end position="1655"/>
    </location>
</feature>
<dbReference type="GO" id="GO:0007155">
    <property type="term" value="P:cell adhesion"/>
    <property type="evidence" value="ECO:0007669"/>
    <property type="project" value="UniProtKB-KW"/>
</dbReference>
<evidence type="ECO:0000256" key="7">
    <source>
        <dbReference type="ARBA" id="ARBA00022737"/>
    </source>
</evidence>
<comment type="similarity">
    <text evidence="2">Belongs to the tenascin family.</text>
</comment>